<comment type="caution">
    <text evidence="3">The sequence shown here is derived from an EMBL/GenBank/DDBJ whole genome shotgun (WGS) entry which is preliminary data.</text>
</comment>
<accession>A0AA45BCS2</accession>
<dbReference type="GO" id="GO:0005524">
    <property type="term" value="F:ATP binding"/>
    <property type="evidence" value="ECO:0007669"/>
    <property type="project" value="InterPro"/>
</dbReference>
<reference evidence="3 4" key="1">
    <citation type="submission" date="2018-03" db="EMBL/GenBank/DDBJ databases">
        <authorList>
            <person name="Nguyen K."/>
            <person name="Fouts D."/>
            <person name="Sutton G."/>
        </authorList>
    </citation>
    <scope>NUCLEOTIDE SEQUENCE [LARGE SCALE GENOMIC DNA]</scope>
    <source>
        <strain evidence="3 4">AU3578</strain>
    </source>
</reference>
<evidence type="ECO:0000313" key="3">
    <source>
        <dbReference type="EMBL" id="PRH40798.1"/>
    </source>
</evidence>
<gene>
    <name evidence="3" type="ORF">C6T65_19120</name>
</gene>
<sequence length="440" mass="47513">MPPPLEQSAVIPTALMFSRYRSFLEPVRVELAPLTIIIGKNGSGKSVLTRLPLLIASGLSPSANAVLDLGAGGVNHAARFEDLIHQRSAQPFTLGAEISDGRRSLSFITTMRYVVERHALGIEAFTLSDQDGLLVSIEASRPEDIGNSEGLFAVRLRETEAASTKEVRFVGLFAESVKDNVDLSYQLSEARKEFAAAFDSPCYLGPFRSEHGSSARVAHQGARGLGPKGEHAIDLLGSDALAGNEDLGRAVEEWFEQAMTGNRVKLDRIGSFVRMLVHDPIRNIDVDMSETGAGFAQVFPIAVQALGMQTGNISTSISIVEQPELHLHPGSHGALADLIVSTAARCDTRSRYLCETHSEQFITRVRLGIAQGKIAHTSVKIISVGHQSEPNGVIEPIRAIEIDAEGNMDAWPIGVFDEAFDDLLQLQSVQQGEQADEGRA</sequence>
<dbReference type="InterPro" id="IPR051396">
    <property type="entry name" value="Bact_Antivir_Def_Nuclease"/>
</dbReference>
<dbReference type="AlphaFoldDB" id="A0AA45BCS2"/>
<dbReference type="InterPro" id="IPR022532">
    <property type="entry name" value="DUF3696"/>
</dbReference>
<evidence type="ECO:0000259" key="1">
    <source>
        <dbReference type="Pfam" id="PF12476"/>
    </source>
</evidence>
<protein>
    <submittedName>
        <fullName evidence="3">DUF3696 domain-containing protein</fullName>
    </submittedName>
</protein>
<dbReference type="Pfam" id="PF13304">
    <property type="entry name" value="AAA_21"/>
    <property type="match status" value="1"/>
</dbReference>
<dbReference type="GO" id="GO:0016887">
    <property type="term" value="F:ATP hydrolysis activity"/>
    <property type="evidence" value="ECO:0007669"/>
    <property type="project" value="InterPro"/>
</dbReference>
<dbReference type="PANTHER" id="PTHR43581:SF2">
    <property type="entry name" value="EXCINUCLEASE ATPASE SUBUNIT"/>
    <property type="match status" value="1"/>
</dbReference>
<evidence type="ECO:0000313" key="4">
    <source>
        <dbReference type="Proteomes" id="UP000237632"/>
    </source>
</evidence>
<organism evidence="3 4">
    <name type="scientific">Burkholderia vietnamiensis</name>
    <dbReference type="NCBI Taxonomy" id="60552"/>
    <lineage>
        <taxon>Bacteria</taxon>
        <taxon>Pseudomonadati</taxon>
        <taxon>Pseudomonadota</taxon>
        <taxon>Betaproteobacteria</taxon>
        <taxon>Burkholderiales</taxon>
        <taxon>Burkholderiaceae</taxon>
        <taxon>Burkholderia</taxon>
        <taxon>Burkholderia cepacia complex</taxon>
    </lineage>
</organism>
<dbReference type="Pfam" id="PF12476">
    <property type="entry name" value="DUF3696"/>
    <property type="match status" value="1"/>
</dbReference>
<dbReference type="Proteomes" id="UP000237632">
    <property type="component" value="Unassembled WGS sequence"/>
</dbReference>
<dbReference type="EMBL" id="PVHK01000135">
    <property type="protein sequence ID" value="PRH40798.1"/>
    <property type="molecule type" value="Genomic_DNA"/>
</dbReference>
<feature type="domain" description="DUF3696" evidence="1">
    <location>
        <begin position="375"/>
        <end position="426"/>
    </location>
</feature>
<evidence type="ECO:0000259" key="2">
    <source>
        <dbReference type="Pfam" id="PF13304"/>
    </source>
</evidence>
<proteinExistence type="predicted"/>
<dbReference type="PANTHER" id="PTHR43581">
    <property type="entry name" value="ATP/GTP PHOSPHATASE"/>
    <property type="match status" value="1"/>
</dbReference>
<feature type="domain" description="ATPase AAA-type core" evidence="2">
    <location>
        <begin position="34"/>
        <end position="361"/>
    </location>
</feature>
<dbReference type="InterPro" id="IPR027417">
    <property type="entry name" value="P-loop_NTPase"/>
</dbReference>
<dbReference type="SUPFAM" id="SSF52540">
    <property type="entry name" value="P-loop containing nucleoside triphosphate hydrolases"/>
    <property type="match status" value="1"/>
</dbReference>
<dbReference type="InterPro" id="IPR003959">
    <property type="entry name" value="ATPase_AAA_core"/>
</dbReference>
<name>A0AA45BCS2_BURVI</name>